<gene>
    <name evidence="4" type="ORF">LELG_00785</name>
</gene>
<dbReference type="GO" id="GO:0016272">
    <property type="term" value="C:prefoldin complex"/>
    <property type="evidence" value="ECO:0007669"/>
    <property type="project" value="InterPro"/>
</dbReference>
<dbReference type="InterPro" id="IPR009053">
    <property type="entry name" value="Prefoldin"/>
</dbReference>
<dbReference type="STRING" id="379508.A5DTU9"/>
<sequence>MSLNKSSSSATAVDEQKSQLLQQEYNKSQQLIQQLESQSGTLASQLQEHIIVDQTLSSIPPEERQVGKRKCYKMIGGVLVEKSIDDVIKILHDEKNQLIKLKKEVDDELEKSRKKLESWISSNKIKIVKG</sequence>
<name>A5DTU9_LODEL</name>
<dbReference type="SUPFAM" id="SSF46579">
    <property type="entry name" value="Prefoldin"/>
    <property type="match status" value="1"/>
</dbReference>
<dbReference type="InterPro" id="IPR027235">
    <property type="entry name" value="PFD2"/>
</dbReference>
<dbReference type="EMBL" id="CH981524">
    <property type="protein sequence ID" value="EDK42607.1"/>
    <property type="molecule type" value="Genomic_DNA"/>
</dbReference>
<dbReference type="Pfam" id="PF01920">
    <property type="entry name" value="Prefoldin_2"/>
    <property type="match status" value="1"/>
</dbReference>
<evidence type="ECO:0000256" key="2">
    <source>
        <dbReference type="ARBA" id="ARBA00023186"/>
    </source>
</evidence>
<evidence type="ECO:0000256" key="3">
    <source>
        <dbReference type="SAM" id="Coils"/>
    </source>
</evidence>
<dbReference type="OrthoDB" id="29646at2759"/>
<evidence type="ECO:0000256" key="1">
    <source>
        <dbReference type="ARBA" id="ARBA00008045"/>
    </source>
</evidence>
<dbReference type="eggNOG" id="KOG4098">
    <property type="taxonomic scope" value="Eukaryota"/>
</dbReference>
<evidence type="ECO:0000313" key="4">
    <source>
        <dbReference type="EMBL" id="EDK42607.1"/>
    </source>
</evidence>
<dbReference type="InParanoid" id="A5DTU9"/>
<dbReference type="GO" id="GO:0051082">
    <property type="term" value="F:unfolded protein binding"/>
    <property type="evidence" value="ECO:0007669"/>
    <property type="project" value="InterPro"/>
</dbReference>
<dbReference type="VEuPathDB" id="FungiDB:LELG_00785"/>
<dbReference type="FunCoup" id="A5DTU9">
    <property type="interactions" value="724"/>
</dbReference>
<feature type="coiled-coil region" evidence="3">
    <location>
        <begin position="84"/>
        <end position="115"/>
    </location>
</feature>
<dbReference type="PANTHER" id="PTHR13303">
    <property type="entry name" value="PREFOLDIN SUBUNIT 2"/>
    <property type="match status" value="1"/>
</dbReference>
<dbReference type="InterPro" id="IPR002777">
    <property type="entry name" value="PFD_beta-like"/>
</dbReference>
<dbReference type="HOGENOM" id="CLU_113004_1_1_1"/>
<organism evidence="4 5">
    <name type="scientific">Lodderomyces elongisporus (strain ATCC 11503 / CBS 2605 / JCM 1781 / NBRC 1676 / NRRL YB-4239)</name>
    <name type="common">Yeast</name>
    <name type="synonym">Saccharomyces elongisporus</name>
    <dbReference type="NCBI Taxonomy" id="379508"/>
    <lineage>
        <taxon>Eukaryota</taxon>
        <taxon>Fungi</taxon>
        <taxon>Dikarya</taxon>
        <taxon>Ascomycota</taxon>
        <taxon>Saccharomycotina</taxon>
        <taxon>Pichiomycetes</taxon>
        <taxon>Debaryomycetaceae</taxon>
        <taxon>Candida/Lodderomyces clade</taxon>
        <taxon>Lodderomyces</taxon>
    </lineage>
</organism>
<dbReference type="Gene3D" id="1.10.287.370">
    <property type="match status" value="1"/>
</dbReference>
<dbReference type="GeneID" id="5235809"/>
<proteinExistence type="inferred from homology"/>
<evidence type="ECO:0000313" key="5">
    <source>
        <dbReference type="Proteomes" id="UP000001996"/>
    </source>
</evidence>
<dbReference type="GO" id="GO:0006457">
    <property type="term" value="P:protein folding"/>
    <property type="evidence" value="ECO:0007669"/>
    <property type="project" value="InterPro"/>
</dbReference>
<dbReference type="KEGG" id="lel:PVL30_000754"/>
<dbReference type="OMA" id="CFKMIGG"/>
<dbReference type="AlphaFoldDB" id="A5DTU9"/>
<evidence type="ECO:0008006" key="6">
    <source>
        <dbReference type="Google" id="ProtNLM"/>
    </source>
</evidence>
<keyword evidence="5" id="KW-1185">Reference proteome</keyword>
<accession>A5DTU9</accession>
<protein>
    <recommendedName>
        <fullName evidence="6">Prefoldin subunit 2</fullName>
    </recommendedName>
</protein>
<keyword evidence="2" id="KW-0143">Chaperone</keyword>
<reference evidence="4 5" key="1">
    <citation type="journal article" date="2009" name="Nature">
        <title>Evolution of pathogenicity and sexual reproduction in eight Candida genomes.</title>
        <authorList>
            <person name="Butler G."/>
            <person name="Rasmussen M.D."/>
            <person name="Lin M.F."/>
            <person name="Santos M.A."/>
            <person name="Sakthikumar S."/>
            <person name="Munro C.A."/>
            <person name="Rheinbay E."/>
            <person name="Grabherr M."/>
            <person name="Forche A."/>
            <person name="Reedy J.L."/>
            <person name="Agrafioti I."/>
            <person name="Arnaud M.B."/>
            <person name="Bates S."/>
            <person name="Brown A.J."/>
            <person name="Brunke S."/>
            <person name="Costanzo M.C."/>
            <person name="Fitzpatrick D.A."/>
            <person name="de Groot P.W."/>
            <person name="Harris D."/>
            <person name="Hoyer L.L."/>
            <person name="Hube B."/>
            <person name="Klis F.M."/>
            <person name="Kodira C."/>
            <person name="Lennard N."/>
            <person name="Logue M.E."/>
            <person name="Martin R."/>
            <person name="Neiman A.M."/>
            <person name="Nikolaou E."/>
            <person name="Quail M.A."/>
            <person name="Quinn J."/>
            <person name="Santos M.C."/>
            <person name="Schmitzberger F.F."/>
            <person name="Sherlock G."/>
            <person name="Shah P."/>
            <person name="Silverstein K.A."/>
            <person name="Skrzypek M.S."/>
            <person name="Soll D."/>
            <person name="Staggs R."/>
            <person name="Stansfield I."/>
            <person name="Stumpf M.P."/>
            <person name="Sudbery P.E."/>
            <person name="Srikantha T."/>
            <person name="Zeng Q."/>
            <person name="Berman J."/>
            <person name="Berriman M."/>
            <person name="Heitman J."/>
            <person name="Gow N.A."/>
            <person name="Lorenz M.C."/>
            <person name="Birren B.W."/>
            <person name="Kellis M."/>
            <person name="Cuomo C.A."/>
        </authorList>
    </citation>
    <scope>NUCLEOTIDE SEQUENCE [LARGE SCALE GENOMIC DNA]</scope>
    <source>
        <strain evidence="5">ATCC 11503 / BCRC 21390 / CBS 2605 / JCM 1781 / NBRC 1676 / NRRL YB-4239</strain>
    </source>
</reference>
<comment type="similarity">
    <text evidence="1">Belongs to the prefoldin subunit beta family.</text>
</comment>
<keyword evidence="3" id="KW-0175">Coiled coil</keyword>
<dbReference type="Proteomes" id="UP000001996">
    <property type="component" value="Unassembled WGS sequence"/>
</dbReference>